<dbReference type="CDD" id="cd00751">
    <property type="entry name" value="thiolase"/>
    <property type="match status" value="1"/>
</dbReference>
<comment type="caution">
    <text evidence="8">The sequence shown here is derived from an EMBL/GenBank/DDBJ whole genome shotgun (WGS) entry which is preliminary data.</text>
</comment>
<gene>
    <name evidence="8" type="ORF">G3I70_37905</name>
</gene>
<evidence type="ECO:0000256" key="1">
    <source>
        <dbReference type="ARBA" id="ARBA00010982"/>
    </source>
</evidence>
<dbReference type="InterPro" id="IPR020616">
    <property type="entry name" value="Thiolase_N"/>
</dbReference>
<dbReference type="PANTHER" id="PTHR43365">
    <property type="entry name" value="BLR7806 PROTEIN"/>
    <property type="match status" value="1"/>
</dbReference>
<name>A0A6L9QS04_9ACTN</name>
<dbReference type="Pfam" id="PF00108">
    <property type="entry name" value="Thiolase_N"/>
    <property type="match status" value="1"/>
</dbReference>
<dbReference type="NCBIfam" id="TIGR01930">
    <property type="entry name" value="AcCoA-C-Actrans"/>
    <property type="match status" value="1"/>
</dbReference>
<dbReference type="RefSeq" id="WP_163062704.1">
    <property type="nucleotide sequence ID" value="NZ_JAAGLI010001013.1"/>
</dbReference>
<feature type="active site" description="Proton acceptor" evidence="4">
    <location>
        <position position="372"/>
    </location>
</feature>
<evidence type="ECO:0000256" key="3">
    <source>
        <dbReference type="ARBA" id="ARBA00023315"/>
    </source>
</evidence>
<evidence type="ECO:0000313" key="9">
    <source>
        <dbReference type="Proteomes" id="UP000475532"/>
    </source>
</evidence>
<feature type="domain" description="Thiolase C-terminal" evidence="7">
    <location>
        <begin position="264"/>
        <end position="385"/>
    </location>
</feature>
<dbReference type="AlphaFoldDB" id="A0A6L9QS04"/>
<protein>
    <submittedName>
        <fullName evidence="8">Steroid 3-ketoacyl-CoA thiolase</fullName>
    </submittedName>
</protein>
<comment type="similarity">
    <text evidence="1 5">Belongs to the thiolase-like superfamily. Thiolase family.</text>
</comment>
<evidence type="ECO:0000256" key="4">
    <source>
        <dbReference type="PIRSR" id="PIRSR000429-1"/>
    </source>
</evidence>
<dbReference type="NCBIfam" id="NF005889">
    <property type="entry name" value="PRK07850.1"/>
    <property type="match status" value="1"/>
</dbReference>
<feature type="domain" description="Thiolase N-terminal" evidence="6">
    <location>
        <begin position="5"/>
        <end position="255"/>
    </location>
</feature>
<dbReference type="PANTHER" id="PTHR43365:SF1">
    <property type="entry name" value="ACETYL-COA C-ACYLTRANSFERASE"/>
    <property type="match status" value="1"/>
</dbReference>
<feature type="active site" description="Proton acceptor" evidence="4">
    <location>
        <position position="342"/>
    </location>
</feature>
<organism evidence="8 9">
    <name type="scientific">Actinomadura bangladeshensis</name>
    <dbReference type="NCBI Taxonomy" id="453573"/>
    <lineage>
        <taxon>Bacteria</taxon>
        <taxon>Bacillati</taxon>
        <taxon>Actinomycetota</taxon>
        <taxon>Actinomycetes</taxon>
        <taxon>Streptosporangiales</taxon>
        <taxon>Thermomonosporaceae</taxon>
        <taxon>Actinomadura</taxon>
    </lineage>
</organism>
<dbReference type="Pfam" id="PF02803">
    <property type="entry name" value="Thiolase_C"/>
    <property type="match status" value="1"/>
</dbReference>
<dbReference type="InterPro" id="IPR020617">
    <property type="entry name" value="Thiolase_C"/>
</dbReference>
<dbReference type="PIRSF" id="PIRSF000429">
    <property type="entry name" value="Ac-CoA_Ac_transf"/>
    <property type="match status" value="1"/>
</dbReference>
<proteinExistence type="inferred from homology"/>
<feature type="active site" description="Acyl-thioester intermediate" evidence="4">
    <location>
        <position position="89"/>
    </location>
</feature>
<dbReference type="EMBL" id="JAAGLI010001013">
    <property type="protein sequence ID" value="NEA28231.1"/>
    <property type="molecule type" value="Genomic_DNA"/>
</dbReference>
<keyword evidence="3 5" id="KW-0012">Acyltransferase</keyword>
<evidence type="ECO:0000313" key="8">
    <source>
        <dbReference type="EMBL" id="NEA28231.1"/>
    </source>
</evidence>
<dbReference type="GO" id="GO:0016747">
    <property type="term" value="F:acyltransferase activity, transferring groups other than amino-acyl groups"/>
    <property type="evidence" value="ECO:0007669"/>
    <property type="project" value="InterPro"/>
</dbReference>
<dbReference type="Proteomes" id="UP000475532">
    <property type="component" value="Unassembled WGS sequence"/>
</dbReference>
<dbReference type="SUPFAM" id="SSF53901">
    <property type="entry name" value="Thiolase-like"/>
    <property type="match status" value="2"/>
</dbReference>
<reference evidence="8 9" key="1">
    <citation type="submission" date="2020-01" db="EMBL/GenBank/DDBJ databases">
        <title>Insect and environment-associated Actinomycetes.</title>
        <authorList>
            <person name="Currrie C."/>
            <person name="Chevrette M."/>
            <person name="Carlson C."/>
            <person name="Stubbendieck R."/>
            <person name="Wendt-Pienkowski E."/>
        </authorList>
    </citation>
    <scope>NUCLEOTIDE SEQUENCE [LARGE SCALE GENOMIC DNA]</scope>
    <source>
        <strain evidence="8 9">SID10258</strain>
    </source>
</reference>
<accession>A0A6L9QS04</accession>
<dbReference type="InterPro" id="IPR016039">
    <property type="entry name" value="Thiolase-like"/>
</dbReference>
<sequence>MPEAVIVDAVRTPVGKRYGALSGLHPAQLLGAAQRGLLERAGVDAATVGQVVGGCVTQAGEQSNNVTRNAWLYAGLPYTTACTTIDCACGSSQQAVHMVAGLIASGAIDTGIGCGVEAMSRVFLGQALAPGTGSPAPEGWDIDYPDQFTAAERIAKKRGITREAADALGLASQAKAKAAWEDDRFAGQVLPIEAPVMTKEGPTGETAVVTRDQGLRDTTAEALAGLKPVVPDGIHTAGNSSQISDGAAAVLLMSAERAAELGLRPRARIVASGMVGSDPYYHLDGPIDSTRHVLERAGMKLSDIDLVEINEAFASVVLSWASVLDADMDKVNVNGGAIALGHAVGSTGARLITQAVNELERSDRSTALVTMCAGGAHSTATIIERI</sequence>
<keyword evidence="2 5" id="KW-0808">Transferase</keyword>
<evidence type="ECO:0000256" key="2">
    <source>
        <dbReference type="ARBA" id="ARBA00022679"/>
    </source>
</evidence>
<evidence type="ECO:0000259" key="6">
    <source>
        <dbReference type="Pfam" id="PF00108"/>
    </source>
</evidence>
<evidence type="ECO:0000256" key="5">
    <source>
        <dbReference type="RuleBase" id="RU003557"/>
    </source>
</evidence>
<dbReference type="Gene3D" id="3.40.47.10">
    <property type="match status" value="2"/>
</dbReference>
<evidence type="ECO:0000259" key="7">
    <source>
        <dbReference type="Pfam" id="PF02803"/>
    </source>
</evidence>
<dbReference type="InterPro" id="IPR002155">
    <property type="entry name" value="Thiolase"/>
</dbReference>